<proteinExistence type="predicted"/>
<feature type="region of interest" description="Disordered" evidence="1">
    <location>
        <begin position="46"/>
        <end position="70"/>
    </location>
</feature>
<gene>
    <name evidence="2" type="ORF">CK820_G0027624</name>
</gene>
<dbReference type="EMBL" id="NBAG03000283">
    <property type="protein sequence ID" value="PNI48873.1"/>
    <property type="molecule type" value="Genomic_DNA"/>
</dbReference>
<protein>
    <submittedName>
        <fullName evidence="2">GTPBP1 isoform 10</fullName>
    </submittedName>
</protein>
<dbReference type="AlphaFoldDB" id="A0A2J8LNM5"/>
<evidence type="ECO:0000313" key="2">
    <source>
        <dbReference type="EMBL" id="PNI48873.1"/>
    </source>
</evidence>
<evidence type="ECO:0000256" key="1">
    <source>
        <dbReference type="SAM" id="MobiDB-lite"/>
    </source>
</evidence>
<name>A0A2J8LNM5_PANTR</name>
<reference evidence="2 3" key="1">
    <citation type="submission" date="2017-12" db="EMBL/GenBank/DDBJ databases">
        <title>High-resolution comparative analysis of great ape genomes.</title>
        <authorList>
            <person name="Pollen A."/>
            <person name="Hastie A."/>
            <person name="Hormozdiari F."/>
            <person name="Dougherty M."/>
            <person name="Liu R."/>
            <person name="Chaisson M."/>
            <person name="Hoppe E."/>
            <person name="Hill C."/>
            <person name="Pang A."/>
            <person name="Hillier L."/>
            <person name="Baker C."/>
            <person name="Armstrong J."/>
            <person name="Shendure J."/>
            <person name="Paten B."/>
            <person name="Wilson R."/>
            <person name="Chao H."/>
            <person name="Schneider V."/>
            <person name="Ventura M."/>
            <person name="Kronenberg Z."/>
            <person name="Murali S."/>
            <person name="Gordon D."/>
            <person name="Cantsilieris S."/>
            <person name="Munson K."/>
            <person name="Nelson B."/>
            <person name="Raja A."/>
            <person name="Underwood J."/>
            <person name="Diekhans M."/>
            <person name="Fiddes I."/>
            <person name="Haussler D."/>
            <person name="Eichler E."/>
        </authorList>
    </citation>
    <scope>NUCLEOTIDE SEQUENCE [LARGE SCALE GENOMIC DNA]</scope>
    <source>
        <strain evidence="2">Yerkes chimp pedigree #C0471</strain>
    </source>
</reference>
<accession>A0A2J8LNM5</accession>
<dbReference type="Proteomes" id="UP000236370">
    <property type="component" value="Unassembled WGS sequence"/>
</dbReference>
<comment type="caution">
    <text evidence="2">The sequence shown here is derived from an EMBL/GenBank/DDBJ whole genome shotgun (WGS) entry which is preliminary data.</text>
</comment>
<evidence type="ECO:0000313" key="3">
    <source>
        <dbReference type="Proteomes" id="UP000236370"/>
    </source>
</evidence>
<organism evidence="2 3">
    <name type="scientific">Pan troglodytes</name>
    <name type="common">Chimpanzee</name>
    <dbReference type="NCBI Taxonomy" id="9598"/>
    <lineage>
        <taxon>Eukaryota</taxon>
        <taxon>Metazoa</taxon>
        <taxon>Chordata</taxon>
        <taxon>Craniata</taxon>
        <taxon>Vertebrata</taxon>
        <taxon>Euteleostomi</taxon>
        <taxon>Mammalia</taxon>
        <taxon>Eutheria</taxon>
        <taxon>Euarchontoglires</taxon>
        <taxon>Primates</taxon>
        <taxon>Haplorrhini</taxon>
        <taxon>Catarrhini</taxon>
        <taxon>Hominidae</taxon>
        <taxon>Pan</taxon>
    </lineage>
</organism>
<sequence>MATERSRSAMDSPVPASMFAPEPSSPGAARAAAAAARLHGGFDSDCSEDGEALNGEPELDLTSKMGLSMG</sequence>
<feature type="region of interest" description="Disordered" evidence="1">
    <location>
        <begin position="1"/>
        <end position="32"/>
    </location>
</feature>